<keyword evidence="2" id="KW-1185">Reference proteome</keyword>
<sequence>MFASRELSLELVGSNATDAAINLEAKLVAKAKANQMLRANSKLTITGSNRTPFAFTCLRIQATPAGYVDKVLLGGQSPRLNATAVDSLTNFSHANLGGAHELLEFDE</sequence>
<comment type="caution">
    <text evidence="1">The sequence shown here is derived from an EMBL/GenBank/DDBJ whole genome shotgun (WGS) entry which is preliminary data.</text>
</comment>
<gene>
    <name evidence="1" type="ORF">RSO01_67680</name>
</gene>
<organism evidence="1 2">
    <name type="scientific">Reyranella soli</name>
    <dbReference type="NCBI Taxonomy" id="1230389"/>
    <lineage>
        <taxon>Bacteria</taxon>
        <taxon>Pseudomonadati</taxon>
        <taxon>Pseudomonadota</taxon>
        <taxon>Alphaproteobacteria</taxon>
        <taxon>Hyphomicrobiales</taxon>
        <taxon>Reyranellaceae</taxon>
        <taxon>Reyranella</taxon>
    </lineage>
</organism>
<name>A0A512NKZ5_9HYPH</name>
<protein>
    <submittedName>
        <fullName evidence="1">Uncharacterized protein</fullName>
    </submittedName>
</protein>
<evidence type="ECO:0000313" key="2">
    <source>
        <dbReference type="Proteomes" id="UP000321058"/>
    </source>
</evidence>
<accession>A0A512NKZ5</accession>
<dbReference type="EMBL" id="BKAJ01000135">
    <property type="protein sequence ID" value="GEP59602.1"/>
    <property type="molecule type" value="Genomic_DNA"/>
</dbReference>
<proteinExistence type="predicted"/>
<evidence type="ECO:0000313" key="1">
    <source>
        <dbReference type="EMBL" id="GEP59602.1"/>
    </source>
</evidence>
<dbReference type="Proteomes" id="UP000321058">
    <property type="component" value="Unassembled WGS sequence"/>
</dbReference>
<dbReference type="AlphaFoldDB" id="A0A512NKZ5"/>
<reference evidence="1 2" key="1">
    <citation type="submission" date="2019-07" db="EMBL/GenBank/DDBJ databases">
        <title>Whole genome shotgun sequence of Reyranella soli NBRC 108950.</title>
        <authorList>
            <person name="Hosoyama A."/>
            <person name="Uohara A."/>
            <person name="Ohji S."/>
            <person name="Ichikawa N."/>
        </authorList>
    </citation>
    <scope>NUCLEOTIDE SEQUENCE [LARGE SCALE GENOMIC DNA]</scope>
    <source>
        <strain evidence="1 2">NBRC 108950</strain>
    </source>
</reference>